<dbReference type="AlphaFoldDB" id="Q8C4W9"/>
<evidence type="ECO:0000256" key="1">
    <source>
        <dbReference type="SAM" id="MobiDB-lite"/>
    </source>
</evidence>
<sequence>DSCLPAASPGRSLLTPRGDGFFLKEKLSAARAVGPGPSVAFGVSTRVRGAQAQFGQRRVGACRRSEGLCLSRKPRRRQHVPPVGPHVYGLSGGRRIPPPAGEAQAAGRAPQQVPHPPGRPHGTVVPPQGAAGLLPALAARQVPVGPVRGREGPRRAPRHSPKPVPTALGFSFGQGGPAPPLLAPANGRSVGLAL</sequence>
<dbReference type="AGR" id="MGI:2144276"/>
<evidence type="ECO:0000313" key="2">
    <source>
        <dbReference type="EMBL" id="BAC37940.1"/>
    </source>
</evidence>
<accession>Q8C4W9</accession>
<organism evidence="2">
    <name type="scientific">Mus musculus</name>
    <name type="common">Mouse</name>
    <dbReference type="NCBI Taxonomy" id="10090"/>
    <lineage>
        <taxon>Eukaryota</taxon>
        <taxon>Metazoa</taxon>
        <taxon>Chordata</taxon>
        <taxon>Craniata</taxon>
        <taxon>Vertebrata</taxon>
        <taxon>Euteleostomi</taxon>
        <taxon>Mammalia</taxon>
        <taxon>Eutheria</taxon>
        <taxon>Euarchontoglires</taxon>
        <taxon>Glires</taxon>
        <taxon>Rodentia</taxon>
        <taxon>Myomorpha</taxon>
        <taxon>Muroidea</taxon>
        <taxon>Muridae</taxon>
        <taxon>Murinae</taxon>
        <taxon>Mus</taxon>
        <taxon>Mus</taxon>
    </lineage>
</organism>
<feature type="compositionally biased region" description="Low complexity" evidence="1">
    <location>
        <begin position="126"/>
        <end position="147"/>
    </location>
</feature>
<reference evidence="2" key="5">
    <citation type="journal article" date="2002" name="Nature">
        <title>Analysis of the mouse transcriptome based on functional annotation of 60,770 full-length cDNAs.</title>
        <authorList>
            <consortium name="The FANTOM Consortium and the RIKEN Genome Exploration Research Group Phase I and II Team"/>
        </authorList>
    </citation>
    <scope>NUCLEOTIDE SEQUENCE</scope>
    <source>
        <strain evidence="2">C57BL/6J</strain>
        <tissue evidence="2">Cerebellum</tissue>
    </source>
</reference>
<reference evidence="2" key="2">
    <citation type="journal article" date="2000" name="Genome Res.">
        <title>Normalization and subtraction of cap-trapper-selected cDNAs to prepare full-length cDNA libraries for rapid discovery of new genes.</title>
        <authorList>
            <person name="Carninci P."/>
            <person name="Shibata Y."/>
            <person name="Hayatsu N."/>
            <person name="Sugahara Y."/>
            <person name="Shibata K."/>
            <person name="Itoh M."/>
            <person name="Konno H."/>
            <person name="Okazaki Y."/>
            <person name="Muramatsu M."/>
            <person name="Hayashizaki Y."/>
        </authorList>
    </citation>
    <scope>NUCLEOTIDE SEQUENCE</scope>
    <source>
        <strain evidence="2">C57BL/6J</strain>
        <tissue evidence="2">Cerebellum</tissue>
    </source>
</reference>
<reference evidence="2" key="3">
    <citation type="journal article" date="2000" name="Genome Res.">
        <title>RIKEN integrated sequence analysis (RISA) system--384-format sequencing pipeline with 384 multicapillary sequencer.</title>
        <authorList>
            <person name="Shibata K."/>
            <person name="Itoh M."/>
            <person name="Aizawa K."/>
            <person name="Nagaoka S."/>
            <person name="Sasaki N."/>
            <person name="Carninci P."/>
            <person name="Konno H."/>
            <person name="Akiyama J."/>
            <person name="Nishi K."/>
            <person name="Kitsunai T."/>
            <person name="Tashiro H."/>
            <person name="Itoh M."/>
            <person name="Sumi N."/>
            <person name="Ishii Y."/>
            <person name="Nakamura S."/>
            <person name="Hazama M."/>
            <person name="Nishine T."/>
            <person name="Harada A."/>
            <person name="Yamamoto R."/>
            <person name="Matsumoto H."/>
            <person name="Sakaguchi S."/>
            <person name="Ikegami T."/>
            <person name="Kashiwagi K."/>
            <person name="Fujiwake S."/>
            <person name="Inoue K."/>
            <person name="Togawa Y."/>
            <person name="Izawa M."/>
            <person name="Ohara E."/>
            <person name="Watahiki M."/>
            <person name="Yoneda Y."/>
            <person name="Ishikawa T."/>
            <person name="Ozawa K."/>
            <person name="Tanaka T."/>
            <person name="Matsuura S."/>
            <person name="Kawai J."/>
            <person name="Okazaki Y."/>
            <person name="Muramatsu M."/>
            <person name="Inoue Y."/>
            <person name="Kira A."/>
            <person name="Hayashizaki Y."/>
        </authorList>
    </citation>
    <scope>NUCLEOTIDE SEQUENCE</scope>
    <source>
        <strain evidence="2">C57BL/6J</strain>
        <tissue evidence="2">Cerebellum</tissue>
    </source>
</reference>
<dbReference type="EMBL" id="AK080545">
    <property type="protein sequence ID" value="BAC37940.1"/>
    <property type="molecule type" value="mRNA"/>
</dbReference>
<gene>
    <name evidence="3" type="primary">Zfp692</name>
    <name evidence="3" type="synonym">AI839920</name>
    <name evidence="3" type="synonym">Zfp692-ps</name>
</gene>
<feature type="region of interest" description="Disordered" evidence="1">
    <location>
        <begin position="74"/>
        <end position="194"/>
    </location>
</feature>
<protein>
    <submittedName>
        <fullName evidence="2">Uncharacterized protein</fullName>
    </submittedName>
</protein>
<reference evidence="2" key="8">
    <citation type="journal article" date="2005" name="Science">
        <title>Antisense Transcription in the Mammalian Transcriptome.</title>
        <authorList>
            <consortium name="RIKEN Genome Exploration Research Group and Genome Science Group (Genome Network Project Core Group) and the FANTOM Consortium"/>
        </authorList>
    </citation>
    <scope>NUCLEOTIDE SEQUENCE</scope>
    <source>
        <strain evidence="2">C57BL/6J</strain>
        <tissue evidence="2">Cerebellum</tissue>
    </source>
</reference>
<reference evidence="2" key="6">
    <citation type="submission" date="2002-04" db="EMBL/GenBank/DDBJ databases">
        <authorList>
            <person name="Adachi J."/>
            <person name="Aizawa K."/>
            <person name="Akimura T."/>
            <person name="Arakawa T."/>
            <person name="Bono H."/>
            <person name="Carninci P."/>
            <person name="Fukuda S."/>
            <person name="Furuno M."/>
            <person name="Hanagaki T."/>
            <person name="Hara A."/>
            <person name="Hashizume W."/>
            <person name="Hayashida K."/>
            <person name="Hayatsu N."/>
            <person name="Hiramoto K."/>
            <person name="Hiraoka T."/>
            <person name="Hirozane T."/>
            <person name="Hori F."/>
            <person name="Imotani K."/>
            <person name="Ishii Y."/>
            <person name="Itoh M."/>
            <person name="Kagawa I."/>
            <person name="Kasukawa T."/>
            <person name="Katoh H."/>
            <person name="Kawai J."/>
            <person name="Kojima Y."/>
            <person name="Kondo S."/>
            <person name="Konno H."/>
            <person name="Kouda M."/>
            <person name="Koya S."/>
            <person name="Kurihara C."/>
            <person name="Matsuyama T."/>
            <person name="Miyazaki A."/>
            <person name="Murata M."/>
            <person name="Nakamura M."/>
            <person name="Nishi K."/>
            <person name="Nomura K."/>
            <person name="Numazaki R."/>
            <person name="Ohno M."/>
            <person name="Ohsato N."/>
            <person name="Okazaki Y."/>
            <person name="Saito R."/>
            <person name="Saitoh H."/>
            <person name="Sakai C."/>
            <person name="Sakai K."/>
            <person name="Sakazume N."/>
            <person name="Sano H."/>
            <person name="Sasaki D."/>
            <person name="Shibata K."/>
            <person name="Shinagawa A."/>
            <person name="Shiraki T."/>
            <person name="Sogabe Y."/>
            <person name="Tagami M."/>
            <person name="Tagawa A."/>
            <person name="Takahashi F."/>
            <person name="Takaku-Akahira S."/>
            <person name="Takeda Y."/>
            <person name="Tanaka T."/>
            <person name="Tomaru A."/>
            <person name="Toya T."/>
            <person name="Yasunishi A."/>
            <person name="Muramatsu M."/>
            <person name="Hayashizaki Y."/>
        </authorList>
    </citation>
    <scope>NUCLEOTIDE SEQUENCE</scope>
    <source>
        <strain evidence="2">C57BL/6J</strain>
        <tissue evidence="2">Cerebellum</tissue>
    </source>
</reference>
<reference evidence="2" key="4">
    <citation type="journal article" date="2001" name="Nature">
        <title>Functional annotation of a full-length mouse cDNA collection.</title>
        <authorList>
            <consortium name="The RIKEN Genome Exploration Research Group Phase II Team and the FANTOM Consortium"/>
        </authorList>
    </citation>
    <scope>NUCLEOTIDE SEQUENCE</scope>
    <source>
        <strain evidence="2">C57BL/6J</strain>
        <tissue evidence="2">Cerebellum</tissue>
    </source>
</reference>
<evidence type="ECO:0000313" key="3">
    <source>
        <dbReference type="MGI" id="MGI:2144276"/>
    </source>
</evidence>
<feature type="non-terminal residue" evidence="2">
    <location>
        <position position="1"/>
    </location>
</feature>
<proteinExistence type="evidence at transcript level"/>
<reference evidence="2" key="7">
    <citation type="journal article" date="2005" name="Science">
        <title>The Transcriptional Landscape of the Mammalian Genome.</title>
        <authorList>
            <consortium name="The FANTOM Consortium"/>
            <consortium name="Riken Genome Exploration Research Group and Genome Science Group (Genome Network Project Core Group)"/>
        </authorList>
    </citation>
    <scope>NUCLEOTIDE SEQUENCE</scope>
    <source>
        <strain evidence="2">C57BL/6J</strain>
        <tissue evidence="2">Cerebellum</tissue>
    </source>
</reference>
<dbReference type="OrthoDB" id="8685330at2759"/>
<dbReference type="MGI" id="MGI:2144276">
    <property type="gene designation" value="Zfp692"/>
</dbReference>
<name>Q8C4W9_MOUSE</name>
<reference evidence="2" key="1">
    <citation type="journal article" date="1999" name="Methods Enzymol.">
        <title>High-efficiency full-length cDNA cloning.</title>
        <authorList>
            <person name="Carninci P."/>
            <person name="Hayashizaki Y."/>
        </authorList>
    </citation>
    <scope>NUCLEOTIDE SEQUENCE</scope>
    <source>
        <strain evidence="2">C57BL/6J</strain>
        <tissue evidence="2">Cerebellum</tissue>
    </source>
</reference>